<dbReference type="EMBL" id="ML002350">
    <property type="protein sequence ID" value="RKP38588.1"/>
    <property type="molecule type" value="Genomic_DNA"/>
</dbReference>
<dbReference type="PANTHER" id="PTHR45527">
    <property type="entry name" value="NONRIBOSOMAL PEPTIDE SYNTHETASE"/>
    <property type="match status" value="1"/>
</dbReference>
<accession>A0A4P9ZYX8</accession>
<dbReference type="GO" id="GO:0043041">
    <property type="term" value="P:amino acid activation for nonribosomal peptide biosynthetic process"/>
    <property type="evidence" value="ECO:0007669"/>
    <property type="project" value="TreeGrafter"/>
</dbReference>
<feature type="domain" description="Condensation" evidence="1">
    <location>
        <begin position="9"/>
        <end position="186"/>
    </location>
</feature>
<evidence type="ECO:0000313" key="3">
    <source>
        <dbReference type="Proteomes" id="UP000268162"/>
    </source>
</evidence>
<dbReference type="GO" id="GO:0005737">
    <property type="term" value="C:cytoplasm"/>
    <property type="evidence" value="ECO:0007669"/>
    <property type="project" value="TreeGrafter"/>
</dbReference>
<reference evidence="3" key="1">
    <citation type="journal article" date="2018" name="Nat. Microbiol.">
        <title>Leveraging single-cell genomics to expand the fungal tree of life.</title>
        <authorList>
            <person name="Ahrendt S.R."/>
            <person name="Quandt C.A."/>
            <person name="Ciobanu D."/>
            <person name="Clum A."/>
            <person name="Salamov A."/>
            <person name="Andreopoulos B."/>
            <person name="Cheng J.F."/>
            <person name="Woyke T."/>
            <person name="Pelin A."/>
            <person name="Henrissat B."/>
            <person name="Reynolds N.K."/>
            <person name="Benny G.L."/>
            <person name="Smith M.E."/>
            <person name="James T.Y."/>
            <person name="Grigoriev I.V."/>
        </authorList>
    </citation>
    <scope>NUCLEOTIDE SEQUENCE [LARGE SCALE GENOMIC DNA]</scope>
    <source>
        <strain evidence="3">RSA 468</strain>
    </source>
</reference>
<dbReference type="SUPFAM" id="SSF52777">
    <property type="entry name" value="CoA-dependent acyltransferases"/>
    <property type="match status" value="2"/>
</dbReference>
<dbReference type="GO" id="GO:0003824">
    <property type="term" value="F:catalytic activity"/>
    <property type="evidence" value="ECO:0007669"/>
    <property type="project" value="InterPro"/>
</dbReference>
<sequence>MDKGFNPGSPPIHFGLKQLNKTKFRYYVTAHHALLDGWSVAIFLDQLRHYISTPQIGLMPKATFKTYIQYIQELDHSAALEFWNEYLGGVKQPTELQLPKAQVTPDIPNSATNCVLHPQANRIQNLARLMNTTPYTFIKAAWALLLSRYTDQTDVIFGNTVSGRALPLEGIEEIVGCLINTLPFRV</sequence>
<dbReference type="Gene3D" id="3.30.559.30">
    <property type="entry name" value="Nonribosomal peptide synthetase, condensation domain"/>
    <property type="match status" value="1"/>
</dbReference>
<evidence type="ECO:0000313" key="2">
    <source>
        <dbReference type="EMBL" id="RKP38588.1"/>
    </source>
</evidence>
<dbReference type="AlphaFoldDB" id="A0A4P9ZYX8"/>
<dbReference type="InterPro" id="IPR023213">
    <property type="entry name" value="CAT-like_dom_sf"/>
</dbReference>
<gene>
    <name evidence="2" type="ORF">BJ085DRAFT_16854</name>
</gene>
<dbReference type="PANTHER" id="PTHR45527:SF1">
    <property type="entry name" value="FATTY ACID SYNTHASE"/>
    <property type="match status" value="1"/>
</dbReference>
<organism evidence="2 3">
    <name type="scientific">Dimargaris cristalligena</name>
    <dbReference type="NCBI Taxonomy" id="215637"/>
    <lineage>
        <taxon>Eukaryota</taxon>
        <taxon>Fungi</taxon>
        <taxon>Fungi incertae sedis</taxon>
        <taxon>Zoopagomycota</taxon>
        <taxon>Kickxellomycotina</taxon>
        <taxon>Dimargaritomycetes</taxon>
        <taxon>Dimargaritales</taxon>
        <taxon>Dimargaritaceae</taxon>
        <taxon>Dimargaris</taxon>
    </lineage>
</organism>
<proteinExistence type="predicted"/>
<name>A0A4P9ZYX8_9FUNG</name>
<dbReference type="InterPro" id="IPR001242">
    <property type="entry name" value="Condensation_dom"/>
</dbReference>
<feature type="non-terminal residue" evidence="2">
    <location>
        <position position="186"/>
    </location>
</feature>
<dbReference type="Pfam" id="PF00668">
    <property type="entry name" value="Condensation"/>
    <property type="match status" value="1"/>
</dbReference>
<dbReference type="STRING" id="215637.A0A4P9ZYX8"/>
<dbReference type="GO" id="GO:0044550">
    <property type="term" value="P:secondary metabolite biosynthetic process"/>
    <property type="evidence" value="ECO:0007669"/>
    <property type="project" value="TreeGrafter"/>
</dbReference>
<dbReference type="Gene3D" id="3.30.559.10">
    <property type="entry name" value="Chloramphenicol acetyltransferase-like domain"/>
    <property type="match status" value="1"/>
</dbReference>
<protein>
    <submittedName>
        <fullName evidence="2">Condensation domain-containing protein</fullName>
    </submittedName>
</protein>
<dbReference type="GO" id="GO:0031177">
    <property type="term" value="F:phosphopantetheine binding"/>
    <property type="evidence" value="ECO:0007669"/>
    <property type="project" value="TreeGrafter"/>
</dbReference>
<evidence type="ECO:0000259" key="1">
    <source>
        <dbReference type="Pfam" id="PF00668"/>
    </source>
</evidence>
<dbReference type="Proteomes" id="UP000268162">
    <property type="component" value="Unassembled WGS sequence"/>
</dbReference>
<keyword evidence="3" id="KW-1185">Reference proteome</keyword>